<sequence length="318" mass="35961">MDMKTWDCWMLLLLALPSAFSMAYPQQGSLLYPYGEAHNDLVTETEDDGGTDLIPFSHSFTFFKEIYRSCYVNNNGAISFKQPVTDYTPDAFPIPDLFMICPYWGDVDNERGGSIHYRQTTDETLMKRISDDINKMFEDMDFTSEWAFIATWHEVAYHGTESDKTNTFQVVLTVDGLRSIVMFRYQDIQWTTGTASGGDPHTGLGGTPAQAGFNTDTEYFNIPFSRTEHIINIKSSSNVGIPGLWVFRVDEFKVPGGCTHSDSFLSFGQTMWSDEGCTTQCSCRRSGKVLCEDKKCDEGHICVQSGQYYTCQIDEEDC</sequence>
<proteinExistence type="predicted"/>
<reference evidence="3" key="1">
    <citation type="submission" date="2023-07" db="EMBL/GenBank/DDBJ databases">
        <authorList>
            <person name="Stuckert A."/>
        </authorList>
    </citation>
    <scope>NUCLEOTIDE SEQUENCE</scope>
</reference>
<feature type="signal peptide" evidence="1">
    <location>
        <begin position="1"/>
        <end position="23"/>
    </location>
</feature>
<evidence type="ECO:0000259" key="2">
    <source>
        <dbReference type="PROSITE" id="PS51220"/>
    </source>
</evidence>
<evidence type="ECO:0000313" key="3">
    <source>
        <dbReference type="EMBL" id="CAJ0961135.1"/>
    </source>
</evidence>
<protein>
    <recommendedName>
        <fullName evidence="2">NIDO domain-containing protein</fullName>
    </recommendedName>
</protein>
<dbReference type="InterPro" id="IPR051495">
    <property type="entry name" value="Epithelial_Barrier/Signaling"/>
</dbReference>
<evidence type="ECO:0000313" key="4">
    <source>
        <dbReference type="Proteomes" id="UP001176940"/>
    </source>
</evidence>
<accession>A0ABN9MBB2</accession>
<comment type="caution">
    <text evidence="3">The sequence shown here is derived from an EMBL/GenBank/DDBJ whole genome shotgun (WGS) entry which is preliminary data.</text>
</comment>
<evidence type="ECO:0000256" key="1">
    <source>
        <dbReference type="SAM" id="SignalP"/>
    </source>
</evidence>
<dbReference type="SMART" id="SM00539">
    <property type="entry name" value="NIDO"/>
    <property type="match status" value="1"/>
</dbReference>
<feature type="chain" id="PRO_5046688245" description="NIDO domain-containing protein" evidence="1">
    <location>
        <begin position="24"/>
        <end position="318"/>
    </location>
</feature>
<dbReference type="PANTHER" id="PTHR13802:SF59">
    <property type="entry name" value="SUSHI DOMAIN-CONTAINING PROTEIN 2"/>
    <property type="match status" value="1"/>
</dbReference>
<feature type="domain" description="NIDO" evidence="2">
    <location>
        <begin position="102"/>
        <end position="252"/>
    </location>
</feature>
<organism evidence="3 4">
    <name type="scientific">Ranitomeya imitator</name>
    <name type="common">mimic poison frog</name>
    <dbReference type="NCBI Taxonomy" id="111125"/>
    <lineage>
        <taxon>Eukaryota</taxon>
        <taxon>Metazoa</taxon>
        <taxon>Chordata</taxon>
        <taxon>Craniata</taxon>
        <taxon>Vertebrata</taxon>
        <taxon>Euteleostomi</taxon>
        <taxon>Amphibia</taxon>
        <taxon>Batrachia</taxon>
        <taxon>Anura</taxon>
        <taxon>Neobatrachia</taxon>
        <taxon>Hyloidea</taxon>
        <taxon>Dendrobatidae</taxon>
        <taxon>Dendrobatinae</taxon>
        <taxon>Ranitomeya</taxon>
    </lineage>
</organism>
<name>A0ABN9MBB2_9NEOB</name>
<keyword evidence="1" id="KW-0732">Signal</keyword>
<dbReference type="PANTHER" id="PTHR13802">
    <property type="entry name" value="MUCIN 4-RELATED"/>
    <property type="match status" value="1"/>
</dbReference>
<gene>
    <name evidence="3" type="ORF">RIMI_LOCUS17563071</name>
</gene>
<dbReference type="InterPro" id="IPR003886">
    <property type="entry name" value="NIDO_dom"/>
</dbReference>
<dbReference type="PROSITE" id="PS51220">
    <property type="entry name" value="NIDO"/>
    <property type="match status" value="1"/>
</dbReference>
<keyword evidence="4" id="KW-1185">Reference proteome</keyword>
<dbReference type="Proteomes" id="UP001176940">
    <property type="component" value="Unassembled WGS sequence"/>
</dbReference>
<dbReference type="EMBL" id="CAUEEQ010051479">
    <property type="protein sequence ID" value="CAJ0961135.1"/>
    <property type="molecule type" value="Genomic_DNA"/>
</dbReference>
<dbReference type="Pfam" id="PF06119">
    <property type="entry name" value="NIDO"/>
    <property type="match status" value="1"/>
</dbReference>